<dbReference type="Pfam" id="PF02731">
    <property type="entry name" value="SKIP_SNW"/>
    <property type="match status" value="1"/>
</dbReference>
<dbReference type="OrthoDB" id="666364at2759"/>
<feature type="region of interest" description="Disordered" evidence="4">
    <location>
        <begin position="208"/>
        <end position="240"/>
    </location>
</feature>
<dbReference type="PANTHER" id="PTHR12096">
    <property type="entry name" value="NUCLEAR PROTEIN SKIP-RELATED"/>
    <property type="match status" value="1"/>
</dbReference>
<dbReference type="AlphaFoldDB" id="A0A6A5WNG0"/>
<keyword evidence="3" id="KW-0507">mRNA processing</keyword>
<feature type="compositionally biased region" description="Low complexity" evidence="4">
    <location>
        <begin position="354"/>
        <end position="364"/>
    </location>
</feature>
<reference evidence="6" key="1">
    <citation type="journal article" date="2020" name="Stud. Mycol.">
        <title>101 Dothideomycetes genomes: a test case for predicting lifestyles and emergence of pathogens.</title>
        <authorList>
            <person name="Haridas S."/>
            <person name="Albert R."/>
            <person name="Binder M."/>
            <person name="Bloem J."/>
            <person name="Labutti K."/>
            <person name="Salamov A."/>
            <person name="Andreopoulos B."/>
            <person name="Baker S."/>
            <person name="Barry K."/>
            <person name="Bills G."/>
            <person name="Bluhm B."/>
            <person name="Cannon C."/>
            <person name="Castanera R."/>
            <person name="Culley D."/>
            <person name="Daum C."/>
            <person name="Ezra D."/>
            <person name="Gonzalez J."/>
            <person name="Henrissat B."/>
            <person name="Kuo A."/>
            <person name="Liang C."/>
            <person name="Lipzen A."/>
            <person name="Lutzoni F."/>
            <person name="Magnuson J."/>
            <person name="Mondo S."/>
            <person name="Nolan M."/>
            <person name="Ohm R."/>
            <person name="Pangilinan J."/>
            <person name="Park H.-J."/>
            <person name="Ramirez L."/>
            <person name="Alfaro M."/>
            <person name="Sun H."/>
            <person name="Tritt A."/>
            <person name="Yoshinaga Y."/>
            <person name="Zwiers L.-H."/>
            <person name="Turgeon B."/>
            <person name="Goodwin S."/>
            <person name="Spatafora J."/>
            <person name="Crous P."/>
            <person name="Grigoriev I."/>
        </authorList>
    </citation>
    <scope>NUCLEOTIDE SEQUENCE</scope>
    <source>
        <strain evidence="6">CBS 123094</strain>
    </source>
</reference>
<feature type="compositionally biased region" description="Basic and acidic residues" evidence="4">
    <location>
        <begin position="555"/>
        <end position="566"/>
    </location>
</feature>
<sequence length="582" mass="65628">MSVASLTKALPRPKYTGEEEELTRTERTLGAEQYEQQLAKRQTGPPPYGQRVGWRPRSADDFGGGGAFPEVLVVQYPLDMGRKGTSSTSNALAMRVDNEGKTKYDEIARRGHAENRIVQASFKDLIPLRQRADAGELDLERPSEEVVLATKERTALALQNLIAGQTAAQKPKNVKGRNKDEPTFVRYTPTAQMGEAQGQTRIFKIQQRQIDPMEPPKFKHKKIPRGPPSPPPPVLHSPPRKLTAEDQEMWKIPPPISNWKNPKGYTVPLDKRLAADGRGLQDVTVNDKFAAFSESLFAADRLAREEVKQRALMQQRLAEKAKEEKEVNLRRLAQQARTERANAAIGGRRRRSTSRSSVSDSSTENSDDDDEEAARKRSEARRERRQEHQRELRQSRMGTERRIQMMAREQNRDISEKIALGLAKPTKSGEANYDSRLFNQSSGFDSGFNEDQHYDKPLFAAQDAISSIYRPSVQQDEGEDDGETYEKIQKSGRFEVLGKAKEGFKGADMQEAREGPVQFEKDTDDPFNIDEMINEVKGKKAGEKRYGLNPGGEEEERKSKRARIDSDTSQTVFTFGKILPEG</sequence>
<feature type="region of interest" description="Disordered" evidence="4">
    <location>
        <begin position="1"/>
        <end position="60"/>
    </location>
</feature>
<keyword evidence="7" id="KW-1185">Reference proteome</keyword>
<comment type="function">
    <text evidence="3">Involved in pre-mRNA splicing.</text>
</comment>
<evidence type="ECO:0000256" key="3">
    <source>
        <dbReference type="RuleBase" id="RU367140"/>
    </source>
</evidence>
<feature type="compositionally biased region" description="Basic and acidic residues" evidence="4">
    <location>
        <begin position="505"/>
        <end position="514"/>
    </location>
</feature>
<comment type="subcellular location">
    <subcellularLocation>
        <location evidence="3">Nucleus</location>
    </subcellularLocation>
</comment>
<evidence type="ECO:0000256" key="2">
    <source>
        <dbReference type="ARBA" id="ARBA00022160"/>
    </source>
</evidence>
<dbReference type="InterPro" id="IPR017862">
    <property type="entry name" value="SKI-int_prot_SKIP"/>
</dbReference>
<feature type="region of interest" description="Disordered" evidence="4">
    <location>
        <begin position="320"/>
        <end position="402"/>
    </location>
</feature>
<feature type="compositionally biased region" description="Basic and acidic residues" evidence="4">
    <location>
        <begin position="320"/>
        <end position="329"/>
    </location>
</feature>
<keyword evidence="3" id="KW-0539">Nucleus</keyword>
<protein>
    <recommendedName>
        <fullName evidence="2 3">Pre-mRNA-processing protein 45</fullName>
    </recommendedName>
</protein>
<dbReference type="InterPro" id="IPR004015">
    <property type="entry name" value="SKI-int_prot_SKIP_SNW-dom"/>
</dbReference>
<evidence type="ECO:0000313" key="6">
    <source>
        <dbReference type="EMBL" id="KAF2001721.1"/>
    </source>
</evidence>
<evidence type="ECO:0000256" key="4">
    <source>
        <dbReference type="SAM" id="MobiDB-lite"/>
    </source>
</evidence>
<dbReference type="Proteomes" id="UP000799779">
    <property type="component" value="Unassembled WGS sequence"/>
</dbReference>
<comment type="similarity">
    <text evidence="1 3">Belongs to the SNW family.</text>
</comment>
<feature type="domain" description="SKI-interacting protein SKIP SNW" evidence="5">
    <location>
        <begin position="184"/>
        <end position="340"/>
    </location>
</feature>
<evidence type="ECO:0000256" key="1">
    <source>
        <dbReference type="ARBA" id="ARBA00010197"/>
    </source>
</evidence>
<feature type="region of interest" description="Disordered" evidence="4">
    <location>
        <begin position="538"/>
        <end position="568"/>
    </location>
</feature>
<feature type="region of interest" description="Disordered" evidence="4">
    <location>
        <begin position="505"/>
        <end position="525"/>
    </location>
</feature>
<keyword evidence="3" id="KW-0747">Spliceosome</keyword>
<feature type="compositionally biased region" description="Basic and acidic residues" evidence="4">
    <location>
        <begin position="373"/>
        <end position="402"/>
    </location>
</feature>
<organism evidence="6 7">
    <name type="scientific">Amniculicola lignicola CBS 123094</name>
    <dbReference type="NCBI Taxonomy" id="1392246"/>
    <lineage>
        <taxon>Eukaryota</taxon>
        <taxon>Fungi</taxon>
        <taxon>Dikarya</taxon>
        <taxon>Ascomycota</taxon>
        <taxon>Pezizomycotina</taxon>
        <taxon>Dothideomycetes</taxon>
        <taxon>Pleosporomycetidae</taxon>
        <taxon>Pleosporales</taxon>
        <taxon>Amniculicolaceae</taxon>
        <taxon>Amniculicola</taxon>
    </lineage>
</organism>
<feature type="compositionally biased region" description="Pro residues" evidence="4">
    <location>
        <begin position="225"/>
        <end position="236"/>
    </location>
</feature>
<accession>A0A6A5WNG0</accession>
<proteinExistence type="inferred from homology"/>
<dbReference type="GO" id="GO:0005681">
    <property type="term" value="C:spliceosomal complex"/>
    <property type="evidence" value="ECO:0007669"/>
    <property type="project" value="UniProtKB-UniRule"/>
</dbReference>
<comment type="subunit">
    <text evidence="3">Associated with the spliceosome.</text>
</comment>
<keyword evidence="3" id="KW-0508">mRNA splicing</keyword>
<evidence type="ECO:0000313" key="7">
    <source>
        <dbReference type="Proteomes" id="UP000799779"/>
    </source>
</evidence>
<gene>
    <name evidence="6" type="ORF">P154DRAFT_562439</name>
</gene>
<dbReference type="EMBL" id="ML977581">
    <property type="protein sequence ID" value="KAF2001721.1"/>
    <property type="molecule type" value="Genomic_DNA"/>
</dbReference>
<dbReference type="GO" id="GO:0000398">
    <property type="term" value="P:mRNA splicing, via spliceosome"/>
    <property type="evidence" value="ECO:0007669"/>
    <property type="project" value="InterPro"/>
</dbReference>
<evidence type="ECO:0000259" key="5">
    <source>
        <dbReference type="Pfam" id="PF02731"/>
    </source>
</evidence>
<name>A0A6A5WNG0_9PLEO</name>